<protein>
    <submittedName>
        <fullName evidence="1">Uncharacterized protein</fullName>
    </submittedName>
</protein>
<reference evidence="1 2" key="2">
    <citation type="submission" date="2018-04" db="EMBL/GenBank/DDBJ databases">
        <title>OglaRS2 (Oryza glaberrima Reference Sequence Version 2).</title>
        <authorList>
            <person name="Zhang J."/>
            <person name="Kudrna D."/>
            <person name="Lee S."/>
            <person name="Talag J."/>
            <person name="Rajasekar S."/>
            <person name="Wing R.A."/>
        </authorList>
    </citation>
    <scope>NUCLEOTIDE SEQUENCE [LARGE SCALE GENOMIC DNA]</scope>
    <source>
        <strain evidence="1 2">cv. IRGC 96717</strain>
    </source>
</reference>
<proteinExistence type="predicted"/>
<accession>I1NQ88</accession>
<evidence type="ECO:0000313" key="2">
    <source>
        <dbReference type="Proteomes" id="UP000007306"/>
    </source>
</evidence>
<sequence length="66" mass="7295">MAANFSKSALNFVKLRERSVAGTKLLLDGCSQLMSNQQQPSEIAWPWAHGGFSRHVQPGADRARIK</sequence>
<reference evidence="1" key="1">
    <citation type="submission" date="2015-06" db="UniProtKB">
        <authorList>
            <consortium name="EnsemblPlants"/>
        </authorList>
    </citation>
    <scope>IDENTIFICATION</scope>
</reference>
<evidence type="ECO:0000313" key="1">
    <source>
        <dbReference type="EnsemblPlants" id="ORGLA01G0202800.1"/>
    </source>
</evidence>
<dbReference type="Gramene" id="ORGLA01G0202800.1">
    <property type="protein sequence ID" value="ORGLA01G0202800.1"/>
    <property type="gene ID" value="ORGLA01G0202800"/>
</dbReference>
<dbReference type="EnsemblPlants" id="ORGLA01G0202800.1">
    <property type="protein sequence ID" value="ORGLA01G0202800.1"/>
    <property type="gene ID" value="ORGLA01G0202800"/>
</dbReference>
<dbReference type="AlphaFoldDB" id="I1NQ88"/>
<dbReference type="Proteomes" id="UP000007306">
    <property type="component" value="Chromosome 1"/>
</dbReference>
<dbReference type="HOGENOM" id="CLU_2835344_0_0_1"/>
<name>I1NQ88_ORYGL</name>
<organism evidence="1 2">
    <name type="scientific">Oryza glaberrima</name>
    <name type="common">African rice</name>
    <dbReference type="NCBI Taxonomy" id="4538"/>
    <lineage>
        <taxon>Eukaryota</taxon>
        <taxon>Viridiplantae</taxon>
        <taxon>Streptophyta</taxon>
        <taxon>Embryophyta</taxon>
        <taxon>Tracheophyta</taxon>
        <taxon>Spermatophyta</taxon>
        <taxon>Magnoliopsida</taxon>
        <taxon>Liliopsida</taxon>
        <taxon>Poales</taxon>
        <taxon>Poaceae</taxon>
        <taxon>BOP clade</taxon>
        <taxon>Oryzoideae</taxon>
        <taxon>Oryzeae</taxon>
        <taxon>Oryzinae</taxon>
        <taxon>Oryza</taxon>
    </lineage>
</organism>
<keyword evidence="2" id="KW-1185">Reference proteome</keyword>